<dbReference type="Proteomes" id="UP001172457">
    <property type="component" value="Chromosome 4"/>
</dbReference>
<dbReference type="Gene3D" id="3.10.10.10">
    <property type="entry name" value="HIV Type 1 Reverse Transcriptase, subunit A, domain 1"/>
    <property type="match status" value="2"/>
</dbReference>
<dbReference type="Gene3D" id="1.10.340.70">
    <property type="match status" value="1"/>
</dbReference>
<gene>
    <name evidence="3" type="ORF">OSB04_015882</name>
</gene>
<dbReference type="Gene3D" id="3.30.70.270">
    <property type="match status" value="3"/>
</dbReference>
<evidence type="ECO:0000256" key="1">
    <source>
        <dbReference type="ARBA" id="ARBA00023268"/>
    </source>
</evidence>
<protein>
    <recommendedName>
        <fullName evidence="2">Integrase catalytic domain-containing protein</fullName>
    </recommendedName>
</protein>
<sequence length="951" mass="109463">MTFFTPNSQNLFKEGIKRHKKAIGWTIADIKGISPSLCQHKINLESGHPGKVQPQRRLNPMMKEVVKKEVLKWLDAGIIYPIASSDWCVPKKGGTTVVTNEKNELIPTTIVTGWRICMDYRQLNLATKKDHFPLPFIDQMLDRLAGNEFYCFLDGYSRYNQIVRIRQSVAQLGQDQITGIYCLNVIFCYGWIWGVTQIHIAPEDQEKTTFTCPFGTFPFRMMPFGLCNAPATFPHSMMAIFTDMIEDTIEVFMDDFSVIGSSFEKIWKKSLVRCETHDLVLNWETCHFMVQEGIVLGHLVSKRGLEVDKAKLEVIEQLPEPTTVKGIRSFLGHAGFYRRFMKDFSKITKPLCTLLQQDQEFIFSQECREAFEKLKKALVSAPIMTTPDWTLPFEVMCNASELAIGAVLGQQKDKIFHPIYYASKTLIEAQINYSHRKRVARGGTKVIVHTDHATIKYLISKADSKPRLIRWVLLLQEFDLEIVDRKGSNNQVADHLSRLEKIVSTAEPTEERFPDEQLLAVQHHDNFPWYVDITNFLACGIKPHGMRGKPLKKFLHDCRQYVWDDPFLYKIGMDQLLRRCVHWCEQNQILHGCHTSPFGGHFGGQRTAAKILQSGFFWPTVFKDSHIFVKNCEACQRTGNISARNEMPLDNILEVELFDVWGIDFMGPFPNSNNNHYILLAVDYVSKWVEAVACHSNDANTVVKFLHKNIFTRFGTPRALISDEGTHFVNKIMSAILAKYDIHHRVATAYHPQTNGLAELSNREIKSILEKVVKPHRKDWSIKLDDALWAYRTAYKTPLGMSPFKLVFSKNCHLPIELEQKAYWALRELNMSEDAAGTNRSLQLHELEELHYHSYENAKLYKEKTKMWHDRRINHREFVEGQQVLLFNSRLKLFPGKLKSRWTGPYTVVKVSPYGTFDLLATETGEIFKVNGHRVKHFLTESAHSAPPSVV</sequence>
<accession>A0AA38W9B2</accession>
<dbReference type="Gene3D" id="3.30.420.10">
    <property type="entry name" value="Ribonuclease H-like superfamily/Ribonuclease H"/>
    <property type="match status" value="1"/>
</dbReference>
<dbReference type="CDD" id="cd09274">
    <property type="entry name" value="RNase_HI_RT_Ty3"/>
    <property type="match status" value="1"/>
</dbReference>
<dbReference type="InterPro" id="IPR050951">
    <property type="entry name" value="Retrovirus_Pol_polyprotein"/>
</dbReference>
<dbReference type="Pfam" id="PF17919">
    <property type="entry name" value="RT_RNaseH_2"/>
    <property type="match status" value="1"/>
</dbReference>
<dbReference type="InterPro" id="IPR000477">
    <property type="entry name" value="RT_dom"/>
</dbReference>
<dbReference type="InterPro" id="IPR043128">
    <property type="entry name" value="Rev_trsase/Diguanyl_cyclase"/>
</dbReference>
<dbReference type="InterPro" id="IPR041577">
    <property type="entry name" value="RT_RNaseH_2"/>
</dbReference>
<feature type="domain" description="Integrase catalytic" evidence="2">
    <location>
        <begin position="644"/>
        <end position="811"/>
    </location>
</feature>
<dbReference type="FunFam" id="3.30.70.270:FF:000020">
    <property type="entry name" value="Transposon Tf2-6 polyprotein-like Protein"/>
    <property type="match status" value="1"/>
</dbReference>
<dbReference type="InterPro" id="IPR001584">
    <property type="entry name" value="Integrase_cat-core"/>
</dbReference>
<reference evidence="3" key="1">
    <citation type="submission" date="2023-03" db="EMBL/GenBank/DDBJ databases">
        <title>Chromosome-scale reference genome and RAD-based genetic map of yellow starthistle (Centaurea solstitialis) reveal putative structural variation and QTLs associated with invader traits.</title>
        <authorList>
            <person name="Reatini B."/>
            <person name="Cang F.A."/>
            <person name="Jiang Q."/>
            <person name="Mckibben M.T.W."/>
            <person name="Barker M.S."/>
            <person name="Rieseberg L.H."/>
            <person name="Dlugosch K.M."/>
        </authorList>
    </citation>
    <scope>NUCLEOTIDE SEQUENCE</scope>
    <source>
        <strain evidence="3">CAN-66</strain>
        <tissue evidence="3">Leaf</tissue>
    </source>
</reference>
<comment type="caution">
    <text evidence="3">The sequence shown here is derived from an EMBL/GenBank/DDBJ whole genome shotgun (WGS) entry which is preliminary data.</text>
</comment>
<dbReference type="Pfam" id="PF00078">
    <property type="entry name" value="RVT_1"/>
    <property type="match status" value="1"/>
</dbReference>
<dbReference type="GO" id="GO:0003676">
    <property type="term" value="F:nucleic acid binding"/>
    <property type="evidence" value="ECO:0007669"/>
    <property type="project" value="InterPro"/>
</dbReference>
<evidence type="ECO:0000313" key="3">
    <source>
        <dbReference type="EMBL" id="KAJ9551837.1"/>
    </source>
</evidence>
<dbReference type="PANTHER" id="PTHR37984">
    <property type="entry name" value="PROTEIN CBG26694"/>
    <property type="match status" value="1"/>
</dbReference>
<dbReference type="Pfam" id="PF00665">
    <property type="entry name" value="rve"/>
    <property type="match status" value="1"/>
</dbReference>
<dbReference type="PROSITE" id="PS50994">
    <property type="entry name" value="INTEGRASE"/>
    <property type="match status" value="1"/>
</dbReference>
<keyword evidence="4" id="KW-1185">Reference proteome</keyword>
<name>A0AA38W9B2_9ASTR</name>
<dbReference type="GO" id="GO:0015074">
    <property type="term" value="P:DNA integration"/>
    <property type="evidence" value="ECO:0007669"/>
    <property type="project" value="InterPro"/>
</dbReference>
<dbReference type="EMBL" id="JARYMX010000004">
    <property type="protein sequence ID" value="KAJ9551837.1"/>
    <property type="molecule type" value="Genomic_DNA"/>
</dbReference>
<dbReference type="SUPFAM" id="SSF56672">
    <property type="entry name" value="DNA/RNA polymerases"/>
    <property type="match status" value="1"/>
</dbReference>
<organism evidence="3 4">
    <name type="scientific">Centaurea solstitialis</name>
    <name type="common">yellow star-thistle</name>
    <dbReference type="NCBI Taxonomy" id="347529"/>
    <lineage>
        <taxon>Eukaryota</taxon>
        <taxon>Viridiplantae</taxon>
        <taxon>Streptophyta</taxon>
        <taxon>Embryophyta</taxon>
        <taxon>Tracheophyta</taxon>
        <taxon>Spermatophyta</taxon>
        <taxon>Magnoliopsida</taxon>
        <taxon>eudicotyledons</taxon>
        <taxon>Gunneridae</taxon>
        <taxon>Pentapetalae</taxon>
        <taxon>asterids</taxon>
        <taxon>campanulids</taxon>
        <taxon>Asterales</taxon>
        <taxon>Asteraceae</taxon>
        <taxon>Carduoideae</taxon>
        <taxon>Cardueae</taxon>
        <taxon>Centaureinae</taxon>
        <taxon>Centaurea</taxon>
    </lineage>
</organism>
<dbReference type="GO" id="GO:0003824">
    <property type="term" value="F:catalytic activity"/>
    <property type="evidence" value="ECO:0007669"/>
    <property type="project" value="UniProtKB-KW"/>
</dbReference>
<dbReference type="PANTHER" id="PTHR37984:SF5">
    <property type="entry name" value="PROTEIN NYNRIN-LIKE"/>
    <property type="match status" value="1"/>
</dbReference>
<dbReference type="InterPro" id="IPR012337">
    <property type="entry name" value="RNaseH-like_sf"/>
</dbReference>
<dbReference type="SUPFAM" id="SSF53098">
    <property type="entry name" value="Ribonuclease H-like"/>
    <property type="match status" value="1"/>
</dbReference>
<proteinExistence type="predicted"/>
<dbReference type="InterPro" id="IPR043502">
    <property type="entry name" value="DNA/RNA_pol_sf"/>
</dbReference>
<evidence type="ECO:0000259" key="2">
    <source>
        <dbReference type="PROSITE" id="PS50994"/>
    </source>
</evidence>
<dbReference type="Pfam" id="PF17921">
    <property type="entry name" value="Integrase_H2C2"/>
    <property type="match status" value="1"/>
</dbReference>
<dbReference type="CDD" id="cd01647">
    <property type="entry name" value="RT_LTR"/>
    <property type="match status" value="1"/>
</dbReference>
<dbReference type="InterPro" id="IPR041588">
    <property type="entry name" value="Integrase_H2C2"/>
</dbReference>
<keyword evidence="1" id="KW-0511">Multifunctional enzyme</keyword>
<dbReference type="AlphaFoldDB" id="A0AA38W9B2"/>
<evidence type="ECO:0000313" key="4">
    <source>
        <dbReference type="Proteomes" id="UP001172457"/>
    </source>
</evidence>
<dbReference type="InterPro" id="IPR036397">
    <property type="entry name" value="RNaseH_sf"/>
</dbReference>